<comment type="caution">
    <text evidence="1">The sequence shown here is derived from an EMBL/GenBank/DDBJ whole genome shotgun (WGS) entry which is preliminary data.</text>
</comment>
<sequence>MLTLALLNHLIQQNVELKTRWQQHQQRVIALVLPMLTLKGRIDARGFWQEDCAEADTTITIASSALSKMLSGIQPGVGDVQISGDRALGMAILPLIQALQYDWRDDLARLLGDAVGGKVALELENLYQHGRAISHSIAAQVADYARESDAAVVGQMQLQQFAAQVATLRDDSARLAARIARLHQKLN</sequence>
<dbReference type="AlphaFoldDB" id="A0A2N9WTS7"/>
<name>A0A2N9WTS7_9NEIS</name>
<dbReference type="GO" id="GO:0006744">
    <property type="term" value="P:ubiquinone biosynthetic process"/>
    <property type="evidence" value="ECO:0007669"/>
    <property type="project" value="InterPro"/>
</dbReference>
<reference evidence="1 2" key="1">
    <citation type="journal article" date="2017" name="MBio">
        <title>Type VI secretion-mediated competition in the bee gut microbiome.</title>
        <authorList>
            <person name="Steele M.I."/>
            <person name="Kwong W.K."/>
            <person name="Powell J.E."/>
            <person name="Whiteley M."/>
            <person name="Moran N.A."/>
        </authorList>
    </citation>
    <scope>NUCLEOTIDE SEQUENCE [LARGE SCALE GENOMIC DNA]</scope>
    <source>
        <strain evidence="1 2">App2-2</strain>
    </source>
</reference>
<dbReference type="EMBL" id="MDVB01000065">
    <property type="protein sequence ID" value="PIT15082.1"/>
    <property type="molecule type" value="Genomic_DNA"/>
</dbReference>
<organism evidence="1 2">
    <name type="scientific">Snodgrassella alvi</name>
    <dbReference type="NCBI Taxonomy" id="1196083"/>
    <lineage>
        <taxon>Bacteria</taxon>
        <taxon>Pseudomonadati</taxon>
        <taxon>Pseudomonadota</taxon>
        <taxon>Betaproteobacteria</taxon>
        <taxon>Neisseriales</taxon>
        <taxon>Neisseriaceae</taxon>
        <taxon>Snodgrassella</taxon>
    </lineage>
</organism>
<evidence type="ECO:0008006" key="3">
    <source>
        <dbReference type="Google" id="ProtNLM"/>
    </source>
</evidence>
<evidence type="ECO:0000313" key="2">
    <source>
        <dbReference type="Proteomes" id="UP000231293"/>
    </source>
</evidence>
<gene>
    <name evidence="1" type="ORF">BGI32_06160</name>
</gene>
<accession>A0A2N9WTS7</accession>
<dbReference type="PANTHER" id="PTHR38693:SF1">
    <property type="entry name" value="UBIQUINONE BIOSYNTHESIS ACCESSORY FACTOR UBIJ"/>
    <property type="match status" value="1"/>
</dbReference>
<evidence type="ECO:0000313" key="1">
    <source>
        <dbReference type="EMBL" id="PIT15082.1"/>
    </source>
</evidence>
<dbReference type="PANTHER" id="PTHR38693">
    <property type="entry name" value="UBIQUINONE BIOSYNTHESIS PROTEIN UBIJ"/>
    <property type="match status" value="1"/>
</dbReference>
<proteinExistence type="predicted"/>
<dbReference type="InterPro" id="IPR038989">
    <property type="entry name" value="UbiJ"/>
</dbReference>
<protein>
    <recommendedName>
        <fullName evidence="3">Ubiquinone biosynthesis accessory factor UbiJ</fullName>
    </recommendedName>
</protein>
<dbReference type="Proteomes" id="UP000231293">
    <property type="component" value="Unassembled WGS sequence"/>
</dbReference>